<evidence type="ECO:0000313" key="10">
    <source>
        <dbReference type="Proteomes" id="UP000032487"/>
    </source>
</evidence>
<reference evidence="9 10" key="1">
    <citation type="submission" date="2015-02" db="EMBL/GenBank/DDBJ databases">
        <title>Draft genome sequence of Pseudomonas stutzeri NT0128 isolated from wheat (Triticum turgidum) rhizosphere.</title>
        <authorList>
            <person name="Tovi N."/>
            <person name="Frenk S."/>
            <person name="Hadar Y."/>
            <person name="Minz D."/>
        </authorList>
    </citation>
    <scope>NUCLEOTIDE SEQUENCE [LARGE SCALE GENOMIC DNA]</scope>
    <source>
        <strain evidence="9 10">NT0128</strain>
    </source>
</reference>
<feature type="domain" description="Aspartate/ornithine carbamoyltransferase Asp/Orn-binding" evidence="7">
    <location>
        <begin position="151"/>
        <end position="297"/>
    </location>
</feature>
<evidence type="ECO:0000259" key="8">
    <source>
        <dbReference type="Pfam" id="PF02729"/>
    </source>
</evidence>
<feature type="binding site" evidence="6">
    <location>
        <begin position="259"/>
        <end position="260"/>
    </location>
    <ligand>
        <name>carbamoyl phosphate</name>
        <dbReference type="ChEBI" id="CHEBI:58228"/>
    </ligand>
</feature>
<dbReference type="GO" id="GO:0016597">
    <property type="term" value="F:amino acid binding"/>
    <property type="evidence" value="ECO:0007669"/>
    <property type="project" value="InterPro"/>
</dbReference>
<dbReference type="Gene3D" id="3.40.50.1370">
    <property type="entry name" value="Aspartate/ornithine carbamoyltransferase"/>
    <property type="match status" value="2"/>
</dbReference>
<dbReference type="AlphaFoldDB" id="A0A0D9AHJ5"/>
<feature type="binding site" evidence="6">
    <location>
        <begin position="53"/>
        <end position="56"/>
    </location>
    <ligand>
        <name>carbamoyl phosphate</name>
        <dbReference type="ChEBI" id="CHEBI:58228"/>
    </ligand>
</feature>
<protein>
    <recommendedName>
        <fullName evidence="3 6">Ornithine carbamoyltransferase</fullName>
        <shortName evidence="6">OTCase</shortName>
        <ecNumber evidence="3 6">2.1.3.3</ecNumber>
    </recommendedName>
</protein>
<gene>
    <name evidence="9" type="ORF">UF78_15415</name>
</gene>
<evidence type="ECO:0000256" key="3">
    <source>
        <dbReference type="ARBA" id="ARBA00013007"/>
    </source>
</evidence>
<accession>A0A0D9AHJ5</accession>
<feature type="binding site" evidence="6">
    <location>
        <position position="219"/>
    </location>
    <ligand>
        <name>L-ornithine</name>
        <dbReference type="ChEBI" id="CHEBI:46911"/>
    </ligand>
</feature>
<dbReference type="NCBIfam" id="TIGR00658">
    <property type="entry name" value="orni_carb_tr"/>
    <property type="match status" value="1"/>
</dbReference>
<dbReference type="PATRIC" id="fig|316.101.peg.3849"/>
<feature type="binding site" evidence="6">
    <location>
        <begin position="223"/>
        <end position="224"/>
    </location>
    <ligand>
        <name>L-ornithine</name>
        <dbReference type="ChEBI" id="CHEBI:46911"/>
    </ligand>
</feature>
<dbReference type="InterPro" id="IPR006131">
    <property type="entry name" value="Asp_carbamoyltransf_Asp/Orn-bd"/>
</dbReference>
<dbReference type="Pfam" id="PF02729">
    <property type="entry name" value="OTCace_N"/>
    <property type="match status" value="1"/>
</dbReference>
<dbReference type="GO" id="GO:0042450">
    <property type="term" value="P:L-arginine biosynthetic process via ornithine"/>
    <property type="evidence" value="ECO:0007669"/>
    <property type="project" value="UniProtKB-UniRule"/>
</dbReference>
<comment type="catalytic activity">
    <reaction evidence="5 6">
        <text>carbamoyl phosphate + L-ornithine = L-citrulline + phosphate + H(+)</text>
        <dbReference type="Rhea" id="RHEA:19513"/>
        <dbReference type="ChEBI" id="CHEBI:15378"/>
        <dbReference type="ChEBI" id="CHEBI:43474"/>
        <dbReference type="ChEBI" id="CHEBI:46911"/>
        <dbReference type="ChEBI" id="CHEBI:57743"/>
        <dbReference type="ChEBI" id="CHEBI:58228"/>
        <dbReference type="EC" id="2.1.3.3"/>
    </reaction>
</comment>
<evidence type="ECO:0000256" key="4">
    <source>
        <dbReference type="ARBA" id="ARBA00022679"/>
    </source>
</evidence>
<feature type="binding site" evidence="6">
    <location>
        <position position="287"/>
    </location>
    <ligand>
        <name>carbamoyl phosphate</name>
        <dbReference type="ChEBI" id="CHEBI:58228"/>
    </ligand>
</feature>
<evidence type="ECO:0000256" key="6">
    <source>
        <dbReference type="HAMAP-Rule" id="MF_01109"/>
    </source>
</evidence>
<feature type="binding site" evidence="6">
    <location>
        <position position="162"/>
    </location>
    <ligand>
        <name>L-ornithine</name>
        <dbReference type="ChEBI" id="CHEBI:46911"/>
    </ligand>
</feature>
<name>A0A0D9AHJ5_STUST</name>
<evidence type="ECO:0000259" key="7">
    <source>
        <dbReference type="Pfam" id="PF00185"/>
    </source>
</evidence>
<dbReference type="GO" id="GO:0019240">
    <property type="term" value="P:citrulline biosynthetic process"/>
    <property type="evidence" value="ECO:0007669"/>
    <property type="project" value="TreeGrafter"/>
</dbReference>
<evidence type="ECO:0000313" key="9">
    <source>
        <dbReference type="EMBL" id="KJH80463.1"/>
    </source>
</evidence>
<comment type="subcellular location">
    <subcellularLocation>
        <location evidence="6">Cytoplasm</location>
    </subcellularLocation>
</comment>
<comment type="caution">
    <text evidence="9">The sequence shown here is derived from an EMBL/GenBank/DDBJ whole genome shotgun (WGS) entry which is preliminary data.</text>
</comment>
<dbReference type="GO" id="GO:0004585">
    <property type="term" value="F:ornithine carbamoyltransferase activity"/>
    <property type="evidence" value="ECO:0007669"/>
    <property type="project" value="UniProtKB-UniRule"/>
</dbReference>
<dbReference type="OrthoDB" id="9802587at2"/>
<keyword evidence="4 6" id="KW-0808">Transferase</keyword>
<dbReference type="EMBL" id="JYHV01000029">
    <property type="protein sequence ID" value="KJH80463.1"/>
    <property type="molecule type" value="Genomic_DNA"/>
</dbReference>
<feature type="domain" description="Aspartate/ornithine carbamoyltransferase carbamoyl-P binding" evidence="8">
    <location>
        <begin position="4"/>
        <end position="144"/>
    </location>
</feature>
<dbReference type="GO" id="GO:0005737">
    <property type="term" value="C:cytoplasm"/>
    <property type="evidence" value="ECO:0007669"/>
    <property type="project" value="UniProtKB-SubCell"/>
</dbReference>
<dbReference type="RefSeq" id="WP_045163087.1">
    <property type="nucleotide sequence ID" value="NZ_JYHV01000029.1"/>
</dbReference>
<evidence type="ECO:0000256" key="2">
    <source>
        <dbReference type="ARBA" id="ARBA00007805"/>
    </source>
</evidence>
<proteinExistence type="inferred from homology"/>
<feature type="binding site" evidence="6">
    <location>
        <position position="80"/>
    </location>
    <ligand>
        <name>carbamoyl phosphate</name>
        <dbReference type="ChEBI" id="CHEBI:58228"/>
    </ligand>
</feature>
<dbReference type="PRINTS" id="PR00100">
    <property type="entry name" value="AOTCASE"/>
</dbReference>
<dbReference type="FunFam" id="3.40.50.1370:FF:000008">
    <property type="entry name" value="Ornithine carbamoyltransferase"/>
    <property type="match status" value="1"/>
</dbReference>
<comment type="similarity">
    <text evidence="2 6">Belongs to the aspartate/ornithine carbamoyltransferase superfamily. OTCase family.</text>
</comment>
<dbReference type="InterPro" id="IPR002292">
    <property type="entry name" value="Orn/put_carbamltrans"/>
</dbReference>
<dbReference type="PANTHER" id="PTHR45753">
    <property type="entry name" value="ORNITHINE CARBAMOYLTRANSFERASE, MITOCHONDRIAL"/>
    <property type="match status" value="1"/>
</dbReference>
<dbReference type="Pfam" id="PF00185">
    <property type="entry name" value="OTCace"/>
    <property type="match status" value="1"/>
</dbReference>
<evidence type="ECO:0000256" key="1">
    <source>
        <dbReference type="ARBA" id="ARBA00004975"/>
    </source>
</evidence>
<dbReference type="InterPro" id="IPR036901">
    <property type="entry name" value="Asp/Orn_carbamoylTrfase_sf"/>
</dbReference>
<dbReference type="InterPro" id="IPR024904">
    <property type="entry name" value="OTCase_ArgI"/>
</dbReference>
<dbReference type="InterPro" id="IPR006130">
    <property type="entry name" value="Asp/Orn_carbamoylTrfase"/>
</dbReference>
<comment type="pathway">
    <text evidence="1">Amino-acid biosynthesis; L-arginine biosynthesis; L-arginine from L-ornithine and carbamoyl phosphate: step 1/3.</text>
</comment>
<dbReference type="EC" id="2.1.3.3" evidence="3 6"/>
<dbReference type="PRINTS" id="PR00102">
    <property type="entry name" value="OTCASE"/>
</dbReference>
<evidence type="ECO:0000256" key="5">
    <source>
        <dbReference type="ARBA" id="ARBA00048772"/>
    </source>
</evidence>
<dbReference type="SUPFAM" id="SSF53671">
    <property type="entry name" value="Aspartate/ornithine carbamoyltransferase"/>
    <property type="match status" value="1"/>
</dbReference>
<organism evidence="9 10">
    <name type="scientific">Stutzerimonas stutzeri</name>
    <name type="common">Pseudomonas stutzeri</name>
    <dbReference type="NCBI Taxonomy" id="316"/>
    <lineage>
        <taxon>Bacteria</taxon>
        <taxon>Pseudomonadati</taxon>
        <taxon>Pseudomonadota</taxon>
        <taxon>Gammaproteobacteria</taxon>
        <taxon>Pseudomonadales</taxon>
        <taxon>Pseudomonadaceae</taxon>
        <taxon>Stutzerimonas</taxon>
    </lineage>
</organism>
<keyword evidence="6" id="KW-0963">Cytoplasm</keyword>
<dbReference type="InterPro" id="IPR006132">
    <property type="entry name" value="Asp/Orn_carbamoyltranf_P-bd"/>
</dbReference>
<dbReference type="PANTHER" id="PTHR45753:SF3">
    <property type="entry name" value="ORNITHINE TRANSCARBAMYLASE, MITOCHONDRIAL"/>
    <property type="match status" value="1"/>
</dbReference>
<feature type="binding site" evidence="6">
    <location>
        <begin position="131"/>
        <end position="134"/>
    </location>
    <ligand>
        <name>carbamoyl phosphate</name>
        <dbReference type="ChEBI" id="CHEBI:58228"/>
    </ligand>
</feature>
<dbReference type="NCBIfam" id="NF001986">
    <property type="entry name" value="PRK00779.1"/>
    <property type="match status" value="1"/>
</dbReference>
<sequence>MSARHFLSLMDCTPQELLGLVRRGIELKDLRERGILFEPLKNRVLGMIFEKASTRTRLSFEAGMIQLGGQAIFLSPRDTQLGRGEPISDSAIVMSSMLDAVMIRTFAHATLTEFAAHSSVPVINGLSDDLHPCQLMADMQTFHEYRGSIAGKTVAWIGDGNNMCNSYMEAAIQFDFQLRIACPEGYEPEGELLAKAGDRVKIVRDPREAAAGAHLISTDVWASMGQEDEVAARIATFRPYQVDRALLDVADEDVLFMHCLPAHRGEEISHDLLDDPRSVAWSQAENRLHVQKALLEFLVEPAYHHA</sequence>
<dbReference type="HAMAP" id="MF_01109">
    <property type="entry name" value="OTCase"/>
    <property type="match status" value="1"/>
</dbReference>
<feature type="binding site" evidence="6">
    <location>
        <position position="104"/>
    </location>
    <ligand>
        <name>carbamoyl phosphate</name>
        <dbReference type="ChEBI" id="CHEBI:58228"/>
    </ligand>
</feature>
<dbReference type="PROSITE" id="PS00097">
    <property type="entry name" value="CARBAMOYLTRANSFERASE"/>
    <property type="match status" value="1"/>
</dbReference>
<dbReference type="Proteomes" id="UP000032487">
    <property type="component" value="Unassembled WGS sequence"/>
</dbReference>